<dbReference type="InterPro" id="IPR027417">
    <property type="entry name" value="P-loop_NTPase"/>
</dbReference>
<sequence>MFDYITLPYFSALLGTHALGPEILFVALENPLPTFNGDSQLACSAEQRRAPAAAALHEHLILITNGECKRSPSFPLLFFTLPSLLLPSSFFASFCLRLAGGIIGILRVSASTSTLAFYIVNFFVRYFNEPHYVLLVLDMASSASIVSAPVGRSVSTSANKPLEPLYALSVSEYVNRHENGTMIEQRNEETILKRFNDLRTPFKAWPIAQIDSLANSFTTTWLLLVPVPKQCEEVIFPALTDNFRIEFEERINLSNKTYSLVNLSATRVKNPYEDMETIVGPEVVKCAAFNVQVPRAVKNDEGDQEVLELMDHMNTASALDNFQHITLDPTSQKHVFITWETFSNTYEAELAALYRLTGGCQIESRQVSPKCKAAFETILKFKRSNTSVVNLHDIFPHLKNPYHQDHRVRRTILRRFRSFNKDHVAAFQGLQAIPNGLYFVNGCPGAGKTEWNMVVSALIQSVRRPGAKRRYNPILFLVDLNKTVDDAADRYWTLAKECGLHLRIIRMHGWPYEMKNSERLGTNQAQDSEQQTDFTKKFLTTASIAKALNGRNPNKAPTLDEAAWEYYEKHKHGGFVALKKVLTRMEAKEVLHHDDWKCLRNEITKLYTAVLKQTDFIATTPVAAYGGFAKLFKPDVIFMDEAPHARELTTLIPIAFFEPIAWIFTGDVKQTRPFVKSGDPRDALKKGLEMNPYSEQLRLSLMERANRLGAINCSLLINKRAHGNLHKLPSDLFYGGKMSSGYPSSKQFPETVSYLRRHLEALGSGQRLNTNRAIVALSASKEENHCHSFWNPVNHRWVLAQVKKLLQDPAFRTITDGKQPGRVMIETPYSVSMRQYAHVVKGWPVEWQERTEVLTVDKAQGNQADVVFLDMVRTTKPGFMDEAQRLNVAITRARQAEIVLMHPAMTFRLRQGKRVPTDYTSKVWDDAVANGRLFVV</sequence>
<dbReference type="InterPro" id="IPR041679">
    <property type="entry name" value="DNA2/NAM7-like_C"/>
</dbReference>
<dbReference type="SUPFAM" id="SSF52540">
    <property type="entry name" value="P-loop containing nucleoside triphosphate hydrolases"/>
    <property type="match status" value="1"/>
</dbReference>
<comment type="similarity">
    <text evidence="1">Belongs to the DNA2/NAM7 helicase family.</text>
</comment>
<evidence type="ECO:0000256" key="3">
    <source>
        <dbReference type="ARBA" id="ARBA00022801"/>
    </source>
</evidence>
<dbReference type="Pfam" id="PF13086">
    <property type="entry name" value="AAA_11"/>
    <property type="match status" value="1"/>
</dbReference>
<dbReference type="Pfam" id="PF13087">
    <property type="entry name" value="AAA_12"/>
    <property type="match status" value="1"/>
</dbReference>
<evidence type="ECO:0000256" key="6">
    <source>
        <dbReference type="SAM" id="Phobius"/>
    </source>
</evidence>
<feature type="transmembrane region" description="Helical" evidence="6">
    <location>
        <begin position="98"/>
        <end position="120"/>
    </location>
</feature>
<proteinExistence type="inferred from homology"/>
<protein>
    <submittedName>
        <fullName evidence="9">Atp-dependent helicase</fullName>
    </submittedName>
</protein>
<dbReference type="GO" id="GO:0016787">
    <property type="term" value="F:hydrolase activity"/>
    <property type="evidence" value="ECO:0007669"/>
    <property type="project" value="UniProtKB-KW"/>
</dbReference>
<name>A0A8H5WWU2_9HYPO</name>
<dbReference type="AlphaFoldDB" id="A0A8H5WWU2"/>
<feature type="transmembrane region" description="Helical" evidence="6">
    <location>
        <begin position="74"/>
        <end position="92"/>
    </location>
</feature>
<keyword evidence="5" id="KW-0067">ATP-binding</keyword>
<organism evidence="9 10">
    <name type="scientific">Fusarium denticulatum</name>
    <dbReference type="NCBI Taxonomy" id="48507"/>
    <lineage>
        <taxon>Eukaryota</taxon>
        <taxon>Fungi</taxon>
        <taxon>Dikarya</taxon>
        <taxon>Ascomycota</taxon>
        <taxon>Pezizomycotina</taxon>
        <taxon>Sordariomycetes</taxon>
        <taxon>Hypocreomycetidae</taxon>
        <taxon>Hypocreales</taxon>
        <taxon>Nectriaceae</taxon>
        <taxon>Fusarium</taxon>
        <taxon>Fusarium fujikuroi species complex</taxon>
    </lineage>
</organism>
<keyword evidence="10" id="KW-1185">Reference proteome</keyword>
<evidence type="ECO:0000256" key="5">
    <source>
        <dbReference type="ARBA" id="ARBA00022840"/>
    </source>
</evidence>
<keyword evidence="6" id="KW-0812">Transmembrane</keyword>
<evidence type="ECO:0000256" key="2">
    <source>
        <dbReference type="ARBA" id="ARBA00022741"/>
    </source>
</evidence>
<dbReference type="InterPro" id="IPR050534">
    <property type="entry name" value="Coronavir_polyprotein_1ab"/>
</dbReference>
<dbReference type="Proteomes" id="UP000562682">
    <property type="component" value="Unassembled WGS sequence"/>
</dbReference>
<dbReference type="PANTHER" id="PTHR43788">
    <property type="entry name" value="DNA2/NAM7 HELICASE FAMILY MEMBER"/>
    <property type="match status" value="1"/>
</dbReference>
<keyword evidence="6" id="KW-0472">Membrane</keyword>
<feature type="domain" description="DNA2/NAM7 helicase-like C-terminal" evidence="8">
    <location>
        <begin position="698"/>
        <end position="900"/>
    </location>
</feature>
<evidence type="ECO:0000259" key="7">
    <source>
        <dbReference type="Pfam" id="PF13086"/>
    </source>
</evidence>
<keyword evidence="3" id="KW-0378">Hydrolase</keyword>
<evidence type="ECO:0000256" key="1">
    <source>
        <dbReference type="ARBA" id="ARBA00007913"/>
    </source>
</evidence>
<dbReference type="PANTHER" id="PTHR43788:SF16">
    <property type="entry name" value="HELICASE WITH ZINC FINGER 2"/>
    <property type="match status" value="1"/>
</dbReference>
<evidence type="ECO:0000259" key="8">
    <source>
        <dbReference type="Pfam" id="PF13087"/>
    </source>
</evidence>
<feature type="domain" description="DNA2/NAM7 helicase helicase" evidence="7">
    <location>
        <begin position="435"/>
        <end position="677"/>
    </location>
</feature>
<evidence type="ECO:0000256" key="4">
    <source>
        <dbReference type="ARBA" id="ARBA00022806"/>
    </source>
</evidence>
<keyword evidence="2" id="KW-0547">Nucleotide-binding</keyword>
<dbReference type="EMBL" id="JAAOAK010000332">
    <property type="protein sequence ID" value="KAF5673173.1"/>
    <property type="molecule type" value="Genomic_DNA"/>
</dbReference>
<dbReference type="GO" id="GO:0005524">
    <property type="term" value="F:ATP binding"/>
    <property type="evidence" value="ECO:0007669"/>
    <property type="project" value="UniProtKB-KW"/>
</dbReference>
<keyword evidence="6" id="KW-1133">Transmembrane helix</keyword>
<evidence type="ECO:0000313" key="10">
    <source>
        <dbReference type="Proteomes" id="UP000562682"/>
    </source>
</evidence>
<comment type="caution">
    <text evidence="9">The sequence shown here is derived from an EMBL/GenBank/DDBJ whole genome shotgun (WGS) entry which is preliminary data.</text>
</comment>
<keyword evidence="4 9" id="KW-0347">Helicase</keyword>
<evidence type="ECO:0000313" key="9">
    <source>
        <dbReference type="EMBL" id="KAF5673173.1"/>
    </source>
</evidence>
<accession>A0A8H5WWU2</accession>
<reference evidence="9 10" key="1">
    <citation type="submission" date="2020-05" db="EMBL/GenBank/DDBJ databases">
        <title>Identification and distribution of gene clusters putatively required for synthesis of sphingolipid metabolism inhibitors in phylogenetically diverse species of the filamentous fungus Fusarium.</title>
        <authorList>
            <person name="Kim H.-S."/>
            <person name="Busman M."/>
            <person name="Brown D.W."/>
            <person name="Divon H."/>
            <person name="Uhlig S."/>
            <person name="Proctor R.H."/>
        </authorList>
    </citation>
    <scope>NUCLEOTIDE SEQUENCE [LARGE SCALE GENOMIC DNA]</scope>
    <source>
        <strain evidence="9 10">NRRL 25311</strain>
    </source>
</reference>
<dbReference type="InterPro" id="IPR041677">
    <property type="entry name" value="DNA2/NAM7_AAA_11"/>
</dbReference>
<gene>
    <name evidence="9" type="ORF">FDENT_10404</name>
</gene>
<dbReference type="Gene3D" id="3.40.50.300">
    <property type="entry name" value="P-loop containing nucleotide triphosphate hydrolases"/>
    <property type="match status" value="2"/>
</dbReference>
<dbReference type="GO" id="GO:0043139">
    <property type="term" value="F:5'-3' DNA helicase activity"/>
    <property type="evidence" value="ECO:0007669"/>
    <property type="project" value="TreeGrafter"/>
</dbReference>